<accession>A0A813ENU0</accession>
<dbReference type="GO" id="GO:0008299">
    <property type="term" value="P:isoprenoid biosynthetic process"/>
    <property type="evidence" value="ECO:0007669"/>
    <property type="project" value="UniProtKB-KW"/>
</dbReference>
<feature type="non-terminal residue" evidence="7">
    <location>
        <position position="1"/>
    </location>
</feature>
<comment type="cofactor">
    <cofactor evidence="1">
        <name>Mg(2+)</name>
        <dbReference type="ChEBI" id="CHEBI:18420"/>
    </cofactor>
</comment>
<sequence>YSYGFYLGIAFQIADDVLDFVGTGEELGKPIGQDLREGNLTAPVILCLNGNEDLGMAPAPGAEELARLIRRRFADEGDLERALVLIHEGGGVERAYRLAEKMADK</sequence>
<dbReference type="InterPro" id="IPR008949">
    <property type="entry name" value="Isoprenoid_synthase_dom_sf"/>
</dbReference>
<evidence type="ECO:0000256" key="6">
    <source>
        <dbReference type="ARBA" id="ARBA00023229"/>
    </source>
</evidence>
<dbReference type="GO" id="GO:1901663">
    <property type="term" value="P:quinone biosynthetic process"/>
    <property type="evidence" value="ECO:0007669"/>
    <property type="project" value="UniProtKB-ARBA"/>
</dbReference>
<name>A0A813ENU0_POLGL</name>
<dbReference type="PROSITE" id="PS00444">
    <property type="entry name" value="POLYPRENYL_SYNTHASE_2"/>
    <property type="match status" value="1"/>
</dbReference>
<gene>
    <name evidence="7" type="ORF">PGLA1383_LOCUS20586</name>
    <name evidence="8" type="ORF">PGLA1383_LOCUS20587</name>
</gene>
<evidence type="ECO:0000256" key="5">
    <source>
        <dbReference type="ARBA" id="ARBA00022842"/>
    </source>
</evidence>
<dbReference type="SUPFAM" id="SSF48576">
    <property type="entry name" value="Terpenoid synthases"/>
    <property type="match status" value="1"/>
</dbReference>
<evidence type="ECO:0000313" key="9">
    <source>
        <dbReference type="Proteomes" id="UP000654075"/>
    </source>
</evidence>
<dbReference type="InterPro" id="IPR000092">
    <property type="entry name" value="Polyprenyl_synt"/>
</dbReference>
<comment type="similarity">
    <text evidence="2">Belongs to the FPP/GGPP synthase family.</text>
</comment>
<keyword evidence="4" id="KW-0479">Metal-binding</keyword>
<evidence type="ECO:0000313" key="7">
    <source>
        <dbReference type="EMBL" id="CAE8602340.1"/>
    </source>
</evidence>
<organism evidence="7 9">
    <name type="scientific">Polarella glacialis</name>
    <name type="common">Dinoflagellate</name>
    <dbReference type="NCBI Taxonomy" id="89957"/>
    <lineage>
        <taxon>Eukaryota</taxon>
        <taxon>Sar</taxon>
        <taxon>Alveolata</taxon>
        <taxon>Dinophyceae</taxon>
        <taxon>Suessiales</taxon>
        <taxon>Suessiaceae</taxon>
        <taxon>Polarella</taxon>
    </lineage>
</organism>
<dbReference type="Proteomes" id="UP000654075">
    <property type="component" value="Unassembled WGS sequence"/>
</dbReference>
<keyword evidence="5" id="KW-0460">Magnesium</keyword>
<evidence type="ECO:0000256" key="1">
    <source>
        <dbReference type="ARBA" id="ARBA00001946"/>
    </source>
</evidence>
<evidence type="ECO:0000256" key="4">
    <source>
        <dbReference type="ARBA" id="ARBA00022723"/>
    </source>
</evidence>
<reference evidence="7" key="1">
    <citation type="submission" date="2021-02" db="EMBL/GenBank/DDBJ databases">
        <authorList>
            <person name="Dougan E. K."/>
            <person name="Rhodes N."/>
            <person name="Thang M."/>
            <person name="Chan C."/>
        </authorList>
    </citation>
    <scope>NUCLEOTIDE SEQUENCE</scope>
</reference>
<keyword evidence="9" id="KW-1185">Reference proteome</keyword>
<evidence type="ECO:0000313" key="8">
    <source>
        <dbReference type="EMBL" id="CAE8602341.1"/>
    </source>
</evidence>
<dbReference type="AlphaFoldDB" id="A0A813ENU0"/>
<keyword evidence="3" id="KW-0808">Transferase</keyword>
<dbReference type="GO" id="GO:0004659">
    <property type="term" value="F:prenyltransferase activity"/>
    <property type="evidence" value="ECO:0007669"/>
    <property type="project" value="InterPro"/>
</dbReference>
<keyword evidence="6" id="KW-0414">Isoprene biosynthesis</keyword>
<evidence type="ECO:0008006" key="10">
    <source>
        <dbReference type="Google" id="ProtNLM"/>
    </source>
</evidence>
<dbReference type="Gene3D" id="1.10.600.10">
    <property type="entry name" value="Farnesyl Diphosphate Synthase"/>
    <property type="match status" value="1"/>
</dbReference>
<dbReference type="InterPro" id="IPR033749">
    <property type="entry name" value="Polyprenyl_synt_CS"/>
</dbReference>
<proteinExistence type="inferred from homology"/>
<dbReference type="EMBL" id="CAJNNV010014182">
    <property type="protein sequence ID" value="CAE8602340.1"/>
    <property type="molecule type" value="Genomic_DNA"/>
</dbReference>
<protein>
    <recommendedName>
        <fullName evidence="10">Octaprenyl diphosphate synthase</fullName>
    </recommendedName>
</protein>
<dbReference type="EMBL" id="CAJNNV010014182">
    <property type="protein sequence ID" value="CAE8602341.1"/>
    <property type="molecule type" value="Genomic_DNA"/>
</dbReference>
<evidence type="ECO:0000256" key="3">
    <source>
        <dbReference type="ARBA" id="ARBA00022679"/>
    </source>
</evidence>
<dbReference type="Pfam" id="PF00348">
    <property type="entry name" value="polyprenyl_synt"/>
    <property type="match status" value="1"/>
</dbReference>
<dbReference type="OrthoDB" id="9927103at2759"/>
<dbReference type="PANTHER" id="PTHR12001">
    <property type="entry name" value="GERANYLGERANYL PYROPHOSPHATE SYNTHASE"/>
    <property type="match status" value="1"/>
</dbReference>
<evidence type="ECO:0000256" key="2">
    <source>
        <dbReference type="ARBA" id="ARBA00006706"/>
    </source>
</evidence>
<feature type="non-terminal residue" evidence="7">
    <location>
        <position position="105"/>
    </location>
</feature>
<dbReference type="PANTHER" id="PTHR12001:SF69">
    <property type="entry name" value="ALL TRANS-POLYPRENYL-DIPHOSPHATE SYNTHASE PDSS1"/>
    <property type="match status" value="1"/>
</dbReference>
<comment type="caution">
    <text evidence="7">The sequence shown here is derived from an EMBL/GenBank/DDBJ whole genome shotgun (WGS) entry which is preliminary data.</text>
</comment>
<dbReference type="GO" id="GO:0046872">
    <property type="term" value="F:metal ion binding"/>
    <property type="evidence" value="ECO:0007669"/>
    <property type="project" value="UniProtKB-KW"/>
</dbReference>